<dbReference type="Proteomes" id="UP000288012">
    <property type="component" value="Unassembled WGS sequence"/>
</dbReference>
<dbReference type="EMBL" id="RZGR01000015">
    <property type="protein sequence ID" value="RUQ88027.1"/>
    <property type="molecule type" value="Genomic_DNA"/>
</dbReference>
<evidence type="ECO:0000313" key="1">
    <source>
        <dbReference type="EMBL" id="RUQ88027.1"/>
    </source>
</evidence>
<evidence type="ECO:0000313" key="2">
    <source>
        <dbReference type="Proteomes" id="UP000288012"/>
    </source>
</evidence>
<dbReference type="RefSeq" id="WP_127032366.1">
    <property type="nucleotide sequence ID" value="NZ_RZGR01000015.1"/>
</dbReference>
<accession>A0A3S0V5B5</accession>
<gene>
    <name evidence="1" type="ORF">EKM59_06140</name>
</gene>
<reference evidence="1 2" key="1">
    <citation type="submission" date="2018-12" db="EMBL/GenBank/DDBJ databases">
        <title>Legionella sp,whole genome shotgun sequence.</title>
        <authorList>
            <person name="Wu H."/>
        </authorList>
    </citation>
    <scope>NUCLEOTIDE SEQUENCE [LARGE SCALE GENOMIC DNA]</scope>
    <source>
        <strain evidence="2">km714</strain>
    </source>
</reference>
<sequence>MDKNLEKIANPLKFYKHPFEVENDAELSIDDKIKLLTNWLDDIELRQVAEEENMPASNESRHYTAEVEKLLHKYQQEKADKVS</sequence>
<organism evidence="1 2">
    <name type="scientific">Legionella septentrionalis</name>
    <dbReference type="NCBI Taxonomy" id="2498109"/>
    <lineage>
        <taxon>Bacteria</taxon>
        <taxon>Pseudomonadati</taxon>
        <taxon>Pseudomonadota</taxon>
        <taxon>Gammaproteobacteria</taxon>
        <taxon>Legionellales</taxon>
        <taxon>Legionellaceae</taxon>
        <taxon>Legionella</taxon>
    </lineage>
</organism>
<proteinExistence type="predicted"/>
<comment type="caution">
    <text evidence="1">The sequence shown here is derived from an EMBL/GenBank/DDBJ whole genome shotgun (WGS) entry which is preliminary data.</text>
</comment>
<dbReference type="AlphaFoldDB" id="A0A3S0V5B5"/>
<dbReference type="OrthoDB" id="5639170at2"/>
<name>A0A3S0V5B5_9GAMM</name>
<keyword evidence="2" id="KW-1185">Reference proteome</keyword>
<protein>
    <submittedName>
        <fullName evidence="1">Uncharacterized protein</fullName>
    </submittedName>
</protein>